<organism evidence="3 4">
    <name type="scientific">Allorhodopirellula solitaria</name>
    <dbReference type="NCBI Taxonomy" id="2527987"/>
    <lineage>
        <taxon>Bacteria</taxon>
        <taxon>Pseudomonadati</taxon>
        <taxon>Planctomycetota</taxon>
        <taxon>Planctomycetia</taxon>
        <taxon>Pirellulales</taxon>
        <taxon>Pirellulaceae</taxon>
        <taxon>Allorhodopirellula</taxon>
    </lineage>
</organism>
<feature type="domain" description="Sulfatase N-terminal" evidence="2">
    <location>
        <begin position="26"/>
        <end position="353"/>
    </location>
</feature>
<dbReference type="GO" id="GO:0004065">
    <property type="term" value="F:arylsulfatase activity"/>
    <property type="evidence" value="ECO:0007669"/>
    <property type="project" value="UniProtKB-EC"/>
</dbReference>
<keyword evidence="3" id="KW-0378">Hydrolase</keyword>
<keyword evidence="4" id="KW-1185">Reference proteome</keyword>
<dbReference type="PANTHER" id="PTHR43108:SF6">
    <property type="entry name" value="N-SULPHOGLUCOSAMINE SULPHOHYDROLASE"/>
    <property type="match status" value="1"/>
</dbReference>
<proteinExistence type="predicted"/>
<dbReference type="RefSeq" id="WP_146394311.1">
    <property type="nucleotide sequence ID" value="NZ_SJPK01000044.1"/>
</dbReference>
<dbReference type="Gene3D" id="3.40.720.10">
    <property type="entry name" value="Alkaline Phosphatase, subunit A"/>
    <property type="match status" value="1"/>
</dbReference>
<feature type="chain" id="PRO_5022969920" evidence="1">
    <location>
        <begin position="23"/>
        <end position="459"/>
    </location>
</feature>
<dbReference type="EMBL" id="SJPK01000044">
    <property type="protein sequence ID" value="TWT51666.1"/>
    <property type="molecule type" value="Genomic_DNA"/>
</dbReference>
<dbReference type="CDD" id="cd16031">
    <property type="entry name" value="G6S_like"/>
    <property type="match status" value="1"/>
</dbReference>
<keyword evidence="1" id="KW-0732">Signal</keyword>
<accession>A0A5C5WLK4</accession>
<dbReference type="EC" id="3.1.6.1" evidence="3"/>
<evidence type="ECO:0000256" key="1">
    <source>
        <dbReference type="SAM" id="SignalP"/>
    </source>
</evidence>
<protein>
    <submittedName>
        <fullName evidence="3">Arylsulfatase</fullName>
        <ecNumber evidence="3">3.1.6.1</ecNumber>
    </submittedName>
</protein>
<evidence type="ECO:0000313" key="4">
    <source>
        <dbReference type="Proteomes" id="UP000318053"/>
    </source>
</evidence>
<evidence type="ECO:0000259" key="2">
    <source>
        <dbReference type="Pfam" id="PF00884"/>
    </source>
</evidence>
<dbReference type="AlphaFoldDB" id="A0A5C5WLK4"/>
<name>A0A5C5WLK4_9BACT</name>
<dbReference type="Pfam" id="PF00884">
    <property type="entry name" value="Sulfatase"/>
    <property type="match status" value="1"/>
</dbReference>
<feature type="signal peptide" evidence="1">
    <location>
        <begin position="1"/>
        <end position="22"/>
    </location>
</feature>
<gene>
    <name evidence="3" type="ORF">CA85_52260</name>
</gene>
<evidence type="ECO:0000313" key="3">
    <source>
        <dbReference type="EMBL" id="TWT51666.1"/>
    </source>
</evidence>
<dbReference type="InterPro" id="IPR017850">
    <property type="entry name" value="Alkaline_phosphatase_core_sf"/>
</dbReference>
<dbReference type="PANTHER" id="PTHR43108">
    <property type="entry name" value="N-ACETYLGLUCOSAMINE-6-SULFATASE FAMILY MEMBER"/>
    <property type="match status" value="1"/>
</dbReference>
<comment type="caution">
    <text evidence="3">The sequence shown here is derived from an EMBL/GenBank/DDBJ whole genome shotgun (WGS) entry which is preliminary data.</text>
</comment>
<dbReference type="InterPro" id="IPR000917">
    <property type="entry name" value="Sulfatase_N"/>
</dbReference>
<dbReference type="SUPFAM" id="SSF53649">
    <property type="entry name" value="Alkaline phosphatase-like"/>
    <property type="match status" value="1"/>
</dbReference>
<sequence length="459" mass="51743" precursor="true">MRSLYLVIVATAMLLAPSLANADERPNLIFFLSDDHRSDVLGCAGHPVVKTPVIDQLAARGERFENAFVTTSICAASRATLLTGLFERTHGYTFGKPPISVAHVSDSYPAQLKAAGYRTGFVGKFGVRVEGGQSAIGEMFDSFEPVGRSQRGVDGSTQHFTDIAGDKALEFVAANSADKPFCLSVSFNAAHAQDGDKANHYPHPATESQLYADVKMPRPELDGDVYFDAQPEFLRDSIHRDRYYWRWDTPEKYDRNMRNYFRMLSAMDRNIGRVMQQLNKQGLADNTVVIFMGDNGYYMGERGFAGKWSHYEQSLRVPLIVCDPRIQQDAGRVNDDIALNLDIAPTLLDLAGVEIPARYQGRSLVGQNDAAKRPGFFCEHRMQNDRIPKWEGYRGTRYVYANYYEQESGGEFLHDLQEDPNQLRNLANDPEYGEQLVEMRARTRRLSEQYLKAKSEDVD</sequence>
<dbReference type="OrthoDB" id="237120at2"/>
<dbReference type="Proteomes" id="UP000318053">
    <property type="component" value="Unassembled WGS sequence"/>
</dbReference>
<reference evidence="3 4" key="1">
    <citation type="submission" date="2019-02" db="EMBL/GenBank/DDBJ databases">
        <title>Deep-cultivation of Planctomycetes and their phenomic and genomic characterization uncovers novel biology.</title>
        <authorList>
            <person name="Wiegand S."/>
            <person name="Jogler M."/>
            <person name="Boedeker C."/>
            <person name="Pinto D."/>
            <person name="Vollmers J."/>
            <person name="Rivas-Marin E."/>
            <person name="Kohn T."/>
            <person name="Peeters S.H."/>
            <person name="Heuer A."/>
            <person name="Rast P."/>
            <person name="Oberbeckmann S."/>
            <person name="Bunk B."/>
            <person name="Jeske O."/>
            <person name="Meyerdierks A."/>
            <person name="Storesund J.E."/>
            <person name="Kallscheuer N."/>
            <person name="Luecker S."/>
            <person name="Lage O.M."/>
            <person name="Pohl T."/>
            <person name="Merkel B.J."/>
            <person name="Hornburger P."/>
            <person name="Mueller R.-W."/>
            <person name="Bruemmer F."/>
            <person name="Labrenz M."/>
            <person name="Spormann A.M."/>
            <person name="Op Den Camp H."/>
            <person name="Overmann J."/>
            <person name="Amann R."/>
            <person name="Jetten M.S.M."/>
            <person name="Mascher T."/>
            <person name="Medema M.H."/>
            <person name="Devos D.P."/>
            <person name="Kaster A.-K."/>
            <person name="Ovreas L."/>
            <person name="Rohde M."/>
            <person name="Galperin M.Y."/>
            <person name="Jogler C."/>
        </authorList>
    </citation>
    <scope>NUCLEOTIDE SEQUENCE [LARGE SCALE GENOMIC DNA]</scope>
    <source>
        <strain evidence="3 4">CA85</strain>
    </source>
</reference>